<dbReference type="EMBL" id="JAQQWI010000017">
    <property type="protein sequence ID" value="KAK8006641.1"/>
    <property type="molecule type" value="Genomic_DNA"/>
</dbReference>
<sequence length="141" mass="16291">MAPSTDPASPAQPQNQTPIPKQPNDRNDSFRSQGKRLTWRDSFKVIGRGRLTPSLELKAAQAKRDAQTSKRYAQIVSVYDDLPWEKLRDEFLLKRWPDEDFSQKPSRMKDHWQFETPEELTEVISSLPRVGDWGDSGVYLC</sequence>
<dbReference type="Proteomes" id="UP001396898">
    <property type="component" value="Unassembled WGS sequence"/>
</dbReference>
<gene>
    <name evidence="2" type="ORF">PG991_012938</name>
</gene>
<name>A0ABR1RC51_9PEZI</name>
<proteinExistence type="predicted"/>
<accession>A0ABR1RC51</accession>
<comment type="caution">
    <text evidence="2">The sequence shown here is derived from an EMBL/GenBank/DDBJ whole genome shotgun (WGS) entry which is preliminary data.</text>
</comment>
<keyword evidence="3" id="KW-1185">Reference proteome</keyword>
<evidence type="ECO:0000313" key="3">
    <source>
        <dbReference type="Proteomes" id="UP001396898"/>
    </source>
</evidence>
<evidence type="ECO:0000313" key="2">
    <source>
        <dbReference type="EMBL" id="KAK8006641.1"/>
    </source>
</evidence>
<reference evidence="2 3" key="1">
    <citation type="submission" date="2023-01" db="EMBL/GenBank/DDBJ databases">
        <title>Analysis of 21 Apiospora genomes using comparative genomics revels a genus with tremendous synthesis potential of carbohydrate active enzymes and secondary metabolites.</title>
        <authorList>
            <person name="Sorensen T."/>
        </authorList>
    </citation>
    <scope>NUCLEOTIDE SEQUENCE [LARGE SCALE GENOMIC DNA]</scope>
    <source>
        <strain evidence="2 3">CBS 20057</strain>
    </source>
</reference>
<feature type="region of interest" description="Disordered" evidence="1">
    <location>
        <begin position="1"/>
        <end position="35"/>
    </location>
</feature>
<protein>
    <submittedName>
        <fullName evidence="2">Uncharacterized protein</fullName>
    </submittedName>
</protein>
<evidence type="ECO:0000256" key="1">
    <source>
        <dbReference type="SAM" id="MobiDB-lite"/>
    </source>
</evidence>
<organism evidence="2 3">
    <name type="scientific">Apiospora marii</name>
    <dbReference type="NCBI Taxonomy" id="335849"/>
    <lineage>
        <taxon>Eukaryota</taxon>
        <taxon>Fungi</taxon>
        <taxon>Dikarya</taxon>
        <taxon>Ascomycota</taxon>
        <taxon>Pezizomycotina</taxon>
        <taxon>Sordariomycetes</taxon>
        <taxon>Xylariomycetidae</taxon>
        <taxon>Amphisphaeriales</taxon>
        <taxon>Apiosporaceae</taxon>
        <taxon>Apiospora</taxon>
    </lineage>
</organism>